<evidence type="ECO:0000259" key="3">
    <source>
        <dbReference type="Pfam" id="PF01910"/>
    </source>
</evidence>
<evidence type="ECO:0000256" key="2">
    <source>
        <dbReference type="SAM" id="MobiDB-lite"/>
    </source>
</evidence>
<dbReference type="EMBL" id="CP119920">
    <property type="protein sequence ID" value="WFD16893.1"/>
    <property type="molecule type" value="Genomic_DNA"/>
</dbReference>
<reference evidence="4 5" key="1">
    <citation type="submission" date="2023-03" db="EMBL/GenBank/DDBJ databases">
        <title>Mating type loci evolution in Malassezia.</title>
        <authorList>
            <person name="Coelho M.A."/>
        </authorList>
    </citation>
    <scope>NUCLEOTIDE SEQUENCE [LARGE SCALE GENOMIC DNA]</scope>
    <source>
        <strain evidence="4 5">CBS 13387</strain>
    </source>
</reference>
<sequence length="115" mass="12501">MGTPTTSVGAYVAECQRVLASMADDGIRFELHGYGTNVEGPISSVWRALQRCHEAVHAMGVERIATDIRLGTRTGKRTESPAWSQGLSENERKRESVRRRLAGLGESCPPLSSST</sequence>
<dbReference type="Proteomes" id="UP001217582">
    <property type="component" value="Chromosome 5"/>
</dbReference>
<dbReference type="GO" id="GO:0005829">
    <property type="term" value="C:cytosol"/>
    <property type="evidence" value="ECO:0007669"/>
    <property type="project" value="TreeGrafter"/>
</dbReference>
<proteinExistence type="inferred from homology"/>
<dbReference type="InterPro" id="IPR029756">
    <property type="entry name" value="MTH1187/YkoF-like"/>
</dbReference>
<feature type="region of interest" description="Disordered" evidence="2">
    <location>
        <begin position="71"/>
        <end position="115"/>
    </location>
</feature>
<dbReference type="Pfam" id="PF01910">
    <property type="entry name" value="Thiamine_BP"/>
    <property type="match status" value="1"/>
</dbReference>
<dbReference type="InterPro" id="IPR002767">
    <property type="entry name" value="Thiamine_BP"/>
</dbReference>
<evidence type="ECO:0000313" key="5">
    <source>
        <dbReference type="Proteomes" id="UP001217582"/>
    </source>
</evidence>
<evidence type="ECO:0000256" key="1">
    <source>
        <dbReference type="ARBA" id="ARBA00010272"/>
    </source>
</evidence>
<evidence type="ECO:0000313" key="4">
    <source>
        <dbReference type="EMBL" id="WFD16893.1"/>
    </source>
</evidence>
<comment type="similarity">
    <text evidence="1">Belongs to the UPF0045 family.</text>
</comment>
<organism evidence="4 5">
    <name type="scientific">Malassezia arunalokei</name>
    <dbReference type="NCBI Taxonomy" id="1514897"/>
    <lineage>
        <taxon>Eukaryota</taxon>
        <taxon>Fungi</taxon>
        <taxon>Dikarya</taxon>
        <taxon>Basidiomycota</taxon>
        <taxon>Ustilaginomycotina</taxon>
        <taxon>Malasseziomycetes</taxon>
        <taxon>Malasseziales</taxon>
        <taxon>Malasseziaceae</taxon>
        <taxon>Malassezia</taxon>
    </lineage>
</organism>
<protein>
    <recommendedName>
        <fullName evidence="3">Thiamine-binding protein domain-containing protein</fullName>
    </recommendedName>
</protein>
<dbReference type="Gene3D" id="3.30.70.930">
    <property type="match status" value="1"/>
</dbReference>
<accession>A0AAJ5Z4M8</accession>
<dbReference type="PANTHER" id="PTHR33777">
    <property type="entry name" value="UPF0045 PROTEIN ECM15"/>
    <property type="match status" value="1"/>
</dbReference>
<dbReference type="InterPro" id="IPR051614">
    <property type="entry name" value="UPF0045_domain"/>
</dbReference>
<gene>
    <name evidence="4" type="ORF">MARU1_002937</name>
</gene>
<dbReference type="SUPFAM" id="SSF89957">
    <property type="entry name" value="MTH1187/YkoF-like"/>
    <property type="match status" value="1"/>
</dbReference>
<dbReference type="PANTHER" id="PTHR33777:SF1">
    <property type="entry name" value="UPF0045 PROTEIN ECM15"/>
    <property type="match status" value="1"/>
</dbReference>
<keyword evidence="5" id="KW-1185">Reference proteome</keyword>
<name>A0AAJ5Z4M8_9BASI</name>
<dbReference type="AlphaFoldDB" id="A0AAJ5Z4M8"/>
<dbReference type="NCBIfam" id="TIGR00106">
    <property type="entry name" value="MTH1187 family thiamine-binding protein"/>
    <property type="match status" value="1"/>
</dbReference>
<feature type="domain" description="Thiamine-binding protein" evidence="3">
    <location>
        <begin position="1"/>
        <end position="77"/>
    </location>
</feature>